<evidence type="ECO:0000313" key="2">
    <source>
        <dbReference type="Proteomes" id="UP000811246"/>
    </source>
</evidence>
<sequence>MVIGGGEGSESCESRELFESDEDLNPVPLSFFNLGIEWLSKSFDWVLRKVKEIRNCVGISCDGFEEQFRALRIAIKVGQFALARSTSKKERELKRLECIINYKSRKGVPSKTKARRGLSTVSHESQDHFLECLGTKRL</sequence>
<dbReference type="AlphaFoldDB" id="A0A922JDK9"/>
<evidence type="ECO:0000313" key="1">
    <source>
        <dbReference type="EMBL" id="KAG6703730.1"/>
    </source>
</evidence>
<accession>A0A922JDK9</accession>
<name>A0A922JDK9_CARIL</name>
<organism evidence="1 2">
    <name type="scientific">Carya illinoinensis</name>
    <name type="common">Pecan</name>
    <dbReference type="NCBI Taxonomy" id="32201"/>
    <lineage>
        <taxon>Eukaryota</taxon>
        <taxon>Viridiplantae</taxon>
        <taxon>Streptophyta</taxon>
        <taxon>Embryophyta</taxon>
        <taxon>Tracheophyta</taxon>
        <taxon>Spermatophyta</taxon>
        <taxon>Magnoliopsida</taxon>
        <taxon>eudicotyledons</taxon>
        <taxon>Gunneridae</taxon>
        <taxon>Pentapetalae</taxon>
        <taxon>rosids</taxon>
        <taxon>fabids</taxon>
        <taxon>Fagales</taxon>
        <taxon>Juglandaceae</taxon>
        <taxon>Carya</taxon>
    </lineage>
</organism>
<gene>
    <name evidence="1" type="ORF">I3842_07G100400</name>
</gene>
<proteinExistence type="predicted"/>
<dbReference type="EMBL" id="CM031831">
    <property type="protein sequence ID" value="KAG6703730.1"/>
    <property type="molecule type" value="Genomic_DNA"/>
</dbReference>
<reference evidence="1" key="1">
    <citation type="submission" date="2021-01" db="EMBL/GenBank/DDBJ databases">
        <authorList>
            <person name="Lovell J.T."/>
            <person name="Bentley N."/>
            <person name="Bhattarai G."/>
            <person name="Jenkins J.W."/>
            <person name="Sreedasyam A."/>
            <person name="Alarcon Y."/>
            <person name="Bock C."/>
            <person name="Boston L."/>
            <person name="Carlson J."/>
            <person name="Cervantes K."/>
            <person name="Clermont K."/>
            <person name="Krom N."/>
            <person name="Kubenka K."/>
            <person name="Mamidi S."/>
            <person name="Mattison C."/>
            <person name="Monteros M."/>
            <person name="Pisani C."/>
            <person name="Plott C."/>
            <person name="Rajasekar S."/>
            <person name="Rhein H.S."/>
            <person name="Rohla C."/>
            <person name="Song M."/>
            <person name="Hilaire R.S."/>
            <person name="Shu S."/>
            <person name="Wells L."/>
            <person name="Wang X."/>
            <person name="Webber J."/>
            <person name="Heerema R.J."/>
            <person name="Klein P."/>
            <person name="Conner P."/>
            <person name="Grauke L."/>
            <person name="Grimwood J."/>
            <person name="Schmutz J."/>
            <person name="Randall J.J."/>
        </authorList>
    </citation>
    <scope>NUCLEOTIDE SEQUENCE</scope>
    <source>
        <tissue evidence="1">Leaf</tissue>
    </source>
</reference>
<comment type="caution">
    <text evidence="1">The sequence shown here is derived from an EMBL/GenBank/DDBJ whole genome shotgun (WGS) entry which is preliminary data.</text>
</comment>
<dbReference type="Proteomes" id="UP000811246">
    <property type="component" value="Chromosome 7"/>
</dbReference>
<protein>
    <submittedName>
        <fullName evidence="1">Uncharacterized protein</fullName>
    </submittedName>
</protein>